<dbReference type="RefSeq" id="WP_133039450.1">
    <property type="nucleotide sequence ID" value="NZ_SLWF01000018.1"/>
</dbReference>
<gene>
    <name evidence="2" type="ORF">EDC91_11890</name>
</gene>
<dbReference type="OrthoDB" id="7068596at2"/>
<dbReference type="InterPro" id="IPR025392">
    <property type="entry name" value="DUF4124"/>
</dbReference>
<dbReference type="EMBL" id="SLWF01000018">
    <property type="protein sequence ID" value="TCN82618.1"/>
    <property type="molecule type" value="Genomic_DNA"/>
</dbReference>
<keyword evidence="3" id="KW-1185">Reference proteome</keyword>
<name>A0A4R2F8C0_9GAMM</name>
<feature type="domain" description="DUF4124" evidence="1">
    <location>
        <begin position="20"/>
        <end position="55"/>
    </location>
</feature>
<evidence type="ECO:0000313" key="3">
    <source>
        <dbReference type="Proteomes" id="UP000294832"/>
    </source>
</evidence>
<sequence>MIRIGLISAILVILYNPFGFAADIYKWVDDKGVTHYSQQPPEDKQVKTLDSKVIEPGKIGTVAPVKREATPEPSQVEQEAATIKERDQAQAQKLCDSAKFNLDVLQTHTRLQRKDDKTGEPVRMTEEERQAAIAEQQERIRLFCTKK</sequence>
<organism evidence="2 3">
    <name type="scientific">Shewanella fodinae</name>
    <dbReference type="NCBI Taxonomy" id="552357"/>
    <lineage>
        <taxon>Bacteria</taxon>
        <taxon>Pseudomonadati</taxon>
        <taxon>Pseudomonadota</taxon>
        <taxon>Gammaproteobacteria</taxon>
        <taxon>Alteromonadales</taxon>
        <taxon>Shewanellaceae</taxon>
        <taxon>Shewanella</taxon>
    </lineage>
</organism>
<reference evidence="2 3" key="1">
    <citation type="submission" date="2019-03" db="EMBL/GenBank/DDBJ databases">
        <title>Freshwater and sediment microbial communities from various areas in North America, analyzing microbe dynamics in response to fracking.</title>
        <authorList>
            <person name="Lamendella R."/>
        </authorList>
    </citation>
    <scope>NUCLEOTIDE SEQUENCE [LARGE SCALE GENOMIC DNA]</scope>
    <source>
        <strain evidence="2 3">74A</strain>
    </source>
</reference>
<accession>A0A4R2F8C0</accession>
<evidence type="ECO:0000313" key="2">
    <source>
        <dbReference type="EMBL" id="TCN82618.1"/>
    </source>
</evidence>
<comment type="caution">
    <text evidence="2">The sequence shown here is derived from an EMBL/GenBank/DDBJ whole genome shotgun (WGS) entry which is preliminary data.</text>
</comment>
<proteinExistence type="predicted"/>
<evidence type="ECO:0000259" key="1">
    <source>
        <dbReference type="Pfam" id="PF13511"/>
    </source>
</evidence>
<protein>
    <submittedName>
        <fullName evidence="2">Uncharacterized protein DUF4124</fullName>
    </submittedName>
</protein>
<dbReference type="AlphaFoldDB" id="A0A4R2F8C0"/>
<dbReference type="Pfam" id="PF13511">
    <property type="entry name" value="DUF4124"/>
    <property type="match status" value="1"/>
</dbReference>
<dbReference type="Proteomes" id="UP000294832">
    <property type="component" value="Unassembled WGS sequence"/>
</dbReference>